<keyword evidence="3" id="KW-1185">Reference proteome</keyword>
<evidence type="ECO:0000313" key="3">
    <source>
        <dbReference type="Proteomes" id="UP000093267"/>
    </source>
</evidence>
<evidence type="ECO:0000313" key="2">
    <source>
        <dbReference type="EMBL" id="ANZ66763.1"/>
    </source>
</evidence>
<dbReference type="EMBL" id="CP014924">
    <property type="protein sequence ID" value="ANZ66763.1"/>
    <property type="molecule type" value="Genomic_DNA"/>
</dbReference>
<feature type="transmembrane region" description="Helical" evidence="1">
    <location>
        <begin position="32"/>
        <end position="52"/>
    </location>
</feature>
<evidence type="ECO:0000256" key="1">
    <source>
        <dbReference type="SAM" id="Phobius"/>
    </source>
</evidence>
<accession>A0A1B2IXK0</accession>
<dbReference type="OrthoDB" id="2328445at2"/>
<name>A0A1B2IXK0_9LACO</name>
<dbReference type="Proteomes" id="UP000093267">
    <property type="component" value="Chromosome"/>
</dbReference>
<keyword evidence="1" id="KW-1133">Transmembrane helix</keyword>
<dbReference type="STRING" id="240427.AYR62_11945"/>
<dbReference type="AlphaFoldDB" id="A0A1B2IXK0"/>
<gene>
    <name evidence="2" type="ORF">AYR63_06195</name>
</gene>
<dbReference type="KEGG" id="lpd:AYR62_11945"/>
<reference evidence="2 3" key="1">
    <citation type="submission" date="2016-03" db="EMBL/GenBank/DDBJ databases">
        <title>Pediococcus and Lactobacillus from brewery environment - whole genome sequencing and assembly.</title>
        <authorList>
            <person name="Behr J."/>
            <person name="Geissler A.J."/>
            <person name="Vogel R.F."/>
        </authorList>
    </citation>
    <scope>NUCLEOTIDE SEQUENCE [LARGE SCALE GENOMIC DNA]</scope>
    <source>
        <strain evidence="2 3">TMW 1.1995</strain>
    </source>
</reference>
<organism evidence="2 3">
    <name type="scientific">Secundilactobacillus paracollinoides</name>
    <dbReference type="NCBI Taxonomy" id="240427"/>
    <lineage>
        <taxon>Bacteria</taxon>
        <taxon>Bacillati</taxon>
        <taxon>Bacillota</taxon>
        <taxon>Bacilli</taxon>
        <taxon>Lactobacillales</taxon>
        <taxon>Lactobacillaceae</taxon>
        <taxon>Secundilactobacillus</taxon>
    </lineage>
</organism>
<keyword evidence="1" id="KW-0812">Transmembrane</keyword>
<sequence>MWLVLVIVFIISTAIGGVAWWYAAHYDGLVGVTRAITFISIICLVGSGVGLWKNGFTWGSSNNATNSAKSSSSSKKLANSQFFAERDSEQTAAKNLANNETAVLKQLNKMYVNQGPVTFDKATKTYTVTAQKPKFKKAIATIWKYPSKNQKSLTSLKTNYLKVSKSINKTLKAQYTLQLKNAAGNVIITIKNGTVTFSGLNN</sequence>
<proteinExistence type="predicted"/>
<keyword evidence="1" id="KW-0472">Membrane</keyword>
<protein>
    <submittedName>
        <fullName evidence="2">Uncharacterized protein</fullName>
    </submittedName>
</protein>
<dbReference type="RefSeq" id="WP_065902110.1">
    <property type="nucleotide sequence ID" value="NZ_CP014912.1"/>
</dbReference>